<dbReference type="InterPro" id="IPR052705">
    <property type="entry name" value="Gliding_Motility_GTPase"/>
</dbReference>
<accession>A0A951PMZ4</accession>
<keyword evidence="2" id="KW-0547">Nucleotide-binding</keyword>
<dbReference type="PANTHER" id="PTHR42708:SF1">
    <property type="entry name" value="GLIDING MOTILITY PROTEIN MGLA"/>
    <property type="match status" value="1"/>
</dbReference>
<dbReference type="CDD" id="cd00882">
    <property type="entry name" value="Ras_like_GTPase"/>
    <property type="match status" value="1"/>
</dbReference>
<sequence>MKTMRSVIAGAVGAGKSTFVRTISERNVIETDCNATDITTLLKKETTVALDFGRVRLNSGMDLHIYGTPGQSRFDFMWDILIKHSHSYVLLVAAHRPENFSYTREIISFINQRVQIPMIVGLTHRDCPGALAPEEIISALGYNMNDKNRPPVLNVNPTDRSSVLEALVLLMGLVTSQSDVKLSQTP</sequence>
<evidence type="ECO:0000256" key="3">
    <source>
        <dbReference type="ARBA" id="ARBA00022801"/>
    </source>
</evidence>
<organism evidence="5 6">
    <name type="scientific">Symplocastrum torsivum CPER-KK1</name>
    <dbReference type="NCBI Taxonomy" id="450513"/>
    <lineage>
        <taxon>Bacteria</taxon>
        <taxon>Bacillati</taxon>
        <taxon>Cyanobacteriota</taxon>
        <taxon>Cyanophyceae</taxon>
        <taxon>Oscillatoriophycideae</taxon>
        <taxon>Oscillatoriales</taxon>
        <taxon>Microcoleaceae</taxon>
        <taxon>Symplocastrum</taxon>
    </lineage>
</organism>
<evidence type="ECO:0000256" key="1">
    <source>
        <dbReference type="ARBA" id="ARBA00005290"/>
    </source>
</evidence>
<evidence type="ECO:0000313" key="6">
    <source>
        <dbReference type="Proteomes" id="UP000753908"/>
    </source>
</evidence>
<comment type="similarity">
    <text evidence="1">Belongs to the GPN-loop GTPase family.</text>
</comment>
<reference evidence="5" key="1">
    <citation type="submission" date="2021-05" db="EMBL/GenBank/DDBJ databases">
        <authorList>
            <person name="Pietrasiak N."/>
            <person name="Ward R."/>
            <person name="Stajich J.E."/>
            <person name="Kurbessoian T."/>
        </authorList>
    </citation>
    <scope>NUCLEOTIDE SEQUENCE</scope>
    <source>
        <strain evidence="5">CPER-KK1</strain>
    </source>
</reference>
<dbReference type="InterPro" id="IPR027417">
    <property type="entry name" value="P-loop_NTPase"/>
</dbReference>
<proteinExistence type="inferred from homology"/>
<keyword evidence="4" id="KW-0342">GTP-binding</keyword>
<dbReference type="Proteomes" id="UP000753908">
    <property type="component" value="Unassembled WGS sequence"/>
</dbReference>
<dbReference type="Gene3D" id="3.40.50.300">
    <property type="entry name" value="P-loop containing nucleotide triphosphate hydrolases"/>
    <property type="match status" value="1"/>
</dbReference>
<evidence type="ECO:0000256" key="4">
    <source>
        <dbReference type="ARBA" id="ARBA00023134"/>
    </source>
</evidence>
<dbReference type="GO" id="GO:0005525">
    <property type="term" value="F:GTP binding"/>
    <property type="evidence" value="ECO:0007669"/>
    <property type="project" value="UniProtKB-KW"/>
</dbReference>
<dbReference type="EMBL" id="JAHHIF010000017">
    <property type="protein sequence ID" value="MBW4545708.1"/>
    <property type="molecule type" value="Genomic_DNA"/>
</dbReference>
<dbReference type="Pfam" id="PF03029">
    <property type="entry name" value="ATP_bind_1"/>
    <property type="match status" value="1"/>
</dbReference>
<keyword evidence="3" id="KW-0378">Hydrolase</keyword>
<dbReference type="PANTHER" id="PTHR42708">
    <property type="entry name" value="ATP/GTP-BINDING PROTEIN-RELATED"/>
    <property type="match status" value="1"/>
</dbReference>
<dbReference type="AlphaFoldDB" id="A0A951PMZ4"/>
<dbReference type="InterPro" id="IPR004130">
    <property type="entry name" value="Gpn"/>
</dbReference>
<name>A0A951PMZ4_9CYAN</name>
<dbReference type="GO" id="GO:0016787">
    <property type="term" value="F:hydrolase activity"/>
    <property type="evidence" value="ECO:0007669"/>
    <property type="project" value="UniProtKB-KW"/>
</dbReference>
<dbReference type="SUPFAM" id="SSF52540">
    <property type="entry name" value="P-loop containing nucleoside triphosphate hydrolases"/>
    <property type="match status" value="1"/>
</dbReference>
<gene>
    <name evidence="5" type="ORF">KME25_14850</name>
</gene>
<comment type="caution">
    <text evidence="5">The sequence shown here is derived from an EMBL/GenBank/DDBJ whole genome shotgun (WGS) entry which is preliminary data.</text>
</comment>
<evidence type="ECO:0000313" key="5">
    <source>
        <dbReference type="EMBL" id="MBW4545708.1"/>
    </source>
</evidence>
<reference evidence="5" key="2">
    <citation type="journal article" date="2022" name="Microbiol. Resour. Announc.">
        <title>Metagenome Sequencing to Explore Phylogenomics of Terrestrial Cyanobacteria.</title>
        <authorList>
            <person name="Ward R.D."/>
            <person name="Stajich J.E."/>
            <person name="Johansen J.R."/>
            <person name="Huntemann M."/>
            <person name="Clum A."/>
            <person name="Foster B."/>
            <person name="Foster B."/>
            <person name="Roux S."/>
            <person name="Palaniappan K."/>
            <person name="Varghese N."/>
            <person name="Mukherjee S."/>
            <person name="Reddy T.B.K."/>
            <person name="Daum C."/>
            <person name="Copeland A."/>
            <person name="Chen I.A."/>
            <person name="Ivanova N.N."/>
            <person name="Kyrpides N.C."/>
            <person name="Shapiro N."/>
            <person name="Eloe-Fadrosh E.A."/>
            <person name="Pietrasiak N."/>
        </authorList>
    </citation>
    <scope>NUCLEOTIDE SEQUENCE</scope>
    <source>
        <strain evidence="5">CPER-KK1</strain>
    </source>
</reference>
<protein>
    <submittedName>
        <fullName evidence="5">ATP/GTP-binding protein</fullName>
    </submittedName>
</protein>
<evidence type="ECO:0000256" key="2">
    <source>
        <dbReference type="ARBA" id="ARBA00022741"/>
    </source>
</evidence>